<dbReference type="SUPFAM" id="SSF53613">
    <property type="entry name" value="Ribokinase-like"/>
    <property type="match status" value="1"/>
</dbReference>
<dbReference type="AlphaFoldDB" id="A0AAV9W9Z1"/>
<accession>A0AAV9W9Z1</accession>
<dbReference type="Proteomes" id="UP001370758">
    <property type="component" value="Unassembled WGS sequence"/>
</dbReference>
<feature type="region of interest" description="Disordered" evidence="6">
    <location>
        <begin position="403"/>
        <end position="440"/>
    </location>
</feature>
<feature type="compositionally biased region" description="Polar residues" evidence="6">
    <location>
        <begin position="481"/>
        <end position="498"/>
    </location>
</feature>
<evidence type="ECO:0000313" key="9">
    <source>
        <dbReference type="Proteomes" id="UP001370758"/>
    </source>
</evidence>
<dbReference type="InterPro" id="IPR011611">
    <property type="entry name" value="PfkB_dom"/>
</dbReference>
<feature type="domain" description="Carbohydrate kinase PfkB" evidence="7">
    <location>
        <begin position="507"/>
        <end position="711"/>
    </location>
</feature>
<keyword evidence="9" id="KW-1185">Reference proteome</keyword>
<sequence length="983" mass="107267">MSLLRASGLRCHLRSLQVSQVVQRSILAPQARHYSDESVQDSSQPSEPPKDVGQKTEPLVWDPACNLINRQGWHAASLKTNYSNIGPKPGPVSISKEVLNALRTRKPILGLETAIYTHGFPKPDNHQLALEMEAVVRDLGVVPATIGILDGEIHIGMTEEQLKRITDSAGEPHTHKISRRDIAYHIASGTQFNGGTTIAGTILLAESVGIRVIATGGLGGVHKGGENSMDISADLTELSRNNIAVVTSGMKSFLDAPRTLEFLETQGVFVSTFGNKSEKVDIPGFFSRESGCLSPYVVESPEEAARIYFASERLGLGSGSLYFNPIPEEYEIPKSEMDPIIASAVEKTSAITGKDNTPAVLAEILKQTEGRSMEANRQLVLNNAKIGARMSLELSRLRYQRQERRTESYNKFKSSQGDASKPSKPKPRKNQQTFKRPGFIKKIQKEAEESTAEKDPKPAADSIIKATNGIIRTASPLAPRTSPSQPSDRKSFSTLTSPEPTTQTGVILVIGGVGIDVIAKCNNKHLLPATSNPGAVTVSVGGVAKNIAATLAQLDPPNPVKFLSAVGHDINGLRVLQDLKALGINSDDVSIKKGFRTASYAAINSDAVEGGLSTAVVDMDVITSIERSEIAAVVEKYKPSIICFDSNLSKEAVQAICEAARKHGALAVWEPTSMPKASALSSLFTSLRLDRDCGVDIVSPNDHELNEIYESVCRTENMAQDRPDILEEQKQKIKGDGERASNTFNSLKELLNRLAADLSREKVTPTVFTYPNADSLRTSISRAIYLLPYFPTIITKLGSKGVLTVRSIKHPNPLEATRNRYTPYYSLTDEIKEARDTPGVNTTAFDANIFIPAEPYDPETQIIGTHIHWTPAGRKLTSEDIVSSNGAGDTFLGSFLHNLCYGPKAKWATGNIIASPWMYFEDEELVTLIRRAQLSAVRTLQSAESHPIREPGSLQARKELLEKRLWERSIEDLKSDEIFEGMT</sequence>
<dbReference type="Gene3D" id="3.40.1790.10">
    <property type="entry name" value="Indigoidine synthase domain"/>
    <property type="match status" value="1"/>
</dbReference>
<evidence type="ECO:0000256" key="3">
    <source>
        <dbReference type="ARBA" id="ARBA00023211"/>
    </source>
</evidence>
<dbReference type="GO" id="GO:0005737">
    <property type="term" value="C:cytoplasm"/>
    <property type="evidence" value="ECO:0007669"/>
    <property type="project" value="TreeGrafter"/>
</dbReference>
<dbReference type="SUPFAM" id="SSF110581">
    <property type="entry name" value="Indigoidine synthase A-like"/>
    <property type="match status" value="1"/>
</dbReference>
<evidence type="ECO:0000256" key="4">
    <source>
        <dbReference type="ARBA" id="ARBA00023239"/>
    </source>
</evidence>
<keyword evidence="5" id="KW-0326">Glycosidase</keyword>
<dbReference type="EMBL" id="JAVHJL010000004">
    <property type="protein sequence ID" value="KAK6505006.1"/>
    <property type="molecule type" value="Genomic_DNA"/>
</dbReference>
<dbReference type="InterPro" id="IPR007342">
    <property type="entry name" value="PsuG"/>
</dbReference>
<dbReference type="InterPro" id="IPR022830">
    <property type="entry name" value="Indigdn_synthA-like"/>
</dbReference>
<gene>
    <name evidence="8" type="ORF">TWF481_006938</name>
</gene>
<organism evidence="8 9">
    <name type="scientific">Arthrobotrys musiformis</name>
    <dbReference type="NCBI Taxonomy" id="47236"/>
    <lineage>
        <taxon>Eukaryota</taxon>
        <taxon>Fungi</taxon>
        <taxon>Dikarya</taxon>
        <taxon>Ascomycota</taxon>
        <taxon>Pezizomycotina</taxon>
        <taxon>Orbiliomycetes</taxon>
        <taxon>Orbiliales</taxon>
        <taxon>Orbiliaceae</taxon>
        <taxon>Arthrobotrys</taxon>
    </lineage>
</organism>
<keyword evidence="2" id="KW-0378">Hydrolase</keyword>
<dbReference type="PANTHER" id="PTHR42909">
    <property type="entry name" value="ZGC:136858"/>
    <property type="match status" value="1"/>
</dbReference>
<name>A0AAV9W9Z1_9PEZI</name>
<dbReference type="InterPro" id="IPR029056">
    <property type="entry name" value="Ribokinase-like"/>
</dbReference>
<dbReference type="Gene3D" id="3.40.1190.20">
    <property type="match status" value="1"/>
</dbReference>
<dbReference type="GO" id="GO:0004730">
    <property type="term" value="F:pseudouridylate synthase activity"/>
    <property type="evidence" value="ECO:0007669"/>
    <property type="project" value="InterPro"/>
</dbReference>
<evidence type="ECO:0000256" key="5">
    <source>
        <dbReference type="ARBA" id="ARBA00023295"/>
    </source>
</evidence>
<feature type="region of interest" description="Disordered" evidence="6">
    <location>
        <begin position="32"/>
        <end position="56"/>
    </location>
</feature>
<protein>
    <recommendedName>
        <fullName evidence="7">Carbohydrate kinase PfkB domain-containing protein</fullName>
    </recommendedName>
</protein>
<keyword evidence="4" id="KW-0456">Lyase</keyword>
<dbReference type="PANTHER" id="PTHR42909:SF1">
    <property type="entry name" value="CARBOHYDRATE KINASE PFKB DOMAIN-CONTAINING PROTEIN"/>
    <property type="match status" value="1"/>
</dbReference>
<evidence type="ECO:0000256" key="2">
    <source>
        <dbReference type="ARBA" id="ARBA00022801"/>
    </source>
</evidence>
<dbReference type="Pfam" id="PF04227">
    <property type="entry name" value="Indigoidine_A"/>
    <property type="match status" value="1"/>
</dbReference>
<dbReference type="Pfam" id="PF00294">
    <property type="entry name" value="PfkB"/>
    <property type="match status" value="1"/>
</dbReference>
<keyword evidence="1" id="KW-0479">Metal-binding</keyword>
<reference evidence="8 9" key="1">
    <citation type="submission" date="2023-08" db="EMBL/GenBank/DDBJ databases">
        <authorList>
            <person name="Palmer J.M."/>
        </authorList>
    </citation>
    <scope>NUCLEOTIDE SEQUENCE [LARGE SCALE GENOMIC DNA]</scope>
    <source>
        <strain evidence="8 9">TWF481</strain>
    </source>
</reference>
<dbReference type="GO" id="GO:0016798">
    <property type="term" value="F:hydrolase activity, acting on glycosyl bonds"/>
    <property type="evidence" value="ECO:0007669"/>
    <property type="project" value="UniProtKB-KW"/>
</dbReference>
<feature type="region of interest" description="Disordered" evidence="6">
    <location>
        <begin position="470"/>
        <end position="498"/>
    </location>
</feature>
<proteinExistence type="predicted"/>
<comment type="caution">
    <text evidence="8">The sequence shown here is derived from an EMBL/GenBank/DDBJ whole genome shotgun (WGS) entry which is preliminary data.</text>
</comment>
<evidence type="ECO:0000256" key="6">
    <source>
        <dbReference type="SAM" id="MobiDB-lite"/>
    </source>
</evidence>
<evidence type="ECO:0000259" key="7">
    <source>
        <dbReference type="Pfam" id="PF00294"/>
    </source>
</evidence>
<evidence type="ECO:0000256" key="1">
    <source>
        <dbReference type="ARBA" id="ARBA00022723"/>
    </source>
</evidence>
<keyword evidence="3" id="KW-0464">Manganese</keyword>
<dbReference type="GO" id="GO:0046872">
    <property type="term" value="F:metal ion binding"/>
    <property type="evidence" value="ECO:0007669"/>
    <property type="project" value="UniProtKB-KW"/>
</dbReference>
<evidence type="ECO:0000313" key="8">
    <source>
        <dbReference type="EMBL" id="KAK6505006.1"/>
    </source>
</evidence>